<proteinExistence type="predicted"/>
<gene>
    <name evidence="2" type="ORF">C1645_837670</name>
</gene>
<dbReference type="EMBL" id="QKYT01000861">
    <property type="protein sequence ID" value="RIA81022.1"/>
    <property type="molecule type" value="Genomic_DNA"/>
</dbReference>
<feature type="signal peptide" evidence="1">
    <location>
        <begin position="1"/>
        <end position="22"/>
    </location>
</feature>
<evidence type="ECO:0000313" key="3">
    <source>
        <dbReference type="Proteomes" id="UP000265703"/>
    </source>
</evidence>
<protein>
    <submittedName>
        <fullName evidence="2">Uncharacterized protein</fullName>
    </submittedName>
</protein>
<dbReference type="Proteomes" id="UP000265703">
    <property type="component" value="Unassembled WGS sequence"/>
</dbReference>
<feature type="chain" id="PRO_5017403151" evidence="1">
    <location>
        <begin position="23"/>
        <end position="273"/>
    </location>
</feature>
<keyword evidence="1" id="KW-0732">Signal</keyword>
<reference evidence="2 3" key="1">
    <citation type="submission" date="2018-06" db="EMBL/GenBank/DDBJ databases">
        <title>Comparative genomics reveals the genomic features of Rhizophagus irregularis, R. cerebriforme, R. diaphanum and Gigaspora rosea, and their symbiotic lifestyle signature.</title>
        <authorList>
            <person name="Morin E."/>
            <person name="San Clemente H."/>
            <person name="Chen E.C.H."/>
            <person name="De La Providencia I."/>
            <person name="Hainaut M."/>
            <person name="Kuo A."/>
            <person name="Kohler A."/>
            <person name="Murat C."/>
            <person name="Tang N."/>
            <person name="Roy S."/>
            <person name="Loubradou J."/>
            <person name="Henrissat B."/>
            <person name="Grigoriev I.V."/>
            <person name="Corradi N."/>
            <person name="Roux C."/>
            <person name="Martin F.M."/>
        </authorList>
    </citation>
    <scope>NUCLEOTIDE SEQUENCE [LARGE SCALE GENOMIC DNA]</scope>
    <source>
        <strain evidence="2 3">DAOM 227022</strain>
    </source>
</reference>
<sequence>MKYKKAFINILIALNFVSLVYGNNKPQCIKCLGNCCEDFKNQQLSQDKLFDCTNDCKLEHCDGVEINYKDYICEVPPPKICFECLEDCCKTNDFDGCKTECKFELGDCKDVDFDRTDFKNIEDKCKPITIIQQTKICTKCLEKCCITNEFNECKTECEDCKGLNFNNAVFKDIENNCKPIPIKQQTKICIGCLENCCITNNFNECKTECKFILGDCRGINFNQGGFKDIEDKCKSNNPEPPKKICDECLEECCKTNEFDDCKFECKFKLGNCK</sequence>
<dbReference type="AlphaFoldDB" id="A0A397S6A8"/>
<accession>A0A397S6A8</accession>
<evidence type="ECO:0000256" key="1">
    <source>
        <dbReference type="SAM" id="SignalP"/>
    </source>
</evidence>
<feature type="non-terminal residue" evidence="2">
    <location>
        <position position="273"/>
    </location>
</feature>
<dbReference type="STRING" id="658196.A0A397S6A8"/>
<comment type="caution">
    <text evidence="2">The sequence shown here is derived from an EMBL/GenBank/DDBJ whole genome shotgun (WGS) entry which is preliminary data.</text>
</comment>
<evidence type="ECO:0000313" key="2">
    <source>
        <dbReference type="EMBL" id="RIA81022.1"/>
    </source>
</evidence>
<name>A0A397S6A8_9GLOM</name>
<keyword evidence="3" id="KW-1185">Reference proteome</keyword>
<organism evidence="2 3">
    <name type="scientific">Glomus cerebriforme</name>
    <dbReference type="NCBI Taxonomy" id="658196"/>
    <lineage>
        <taxon>Eukaryota</taxon>
        <taxon>Fungi</taxon>
        <taxon>Fungi incertae sedis</taxon>
        <taxon>Mucoromycota</taxon>
        <taxon>Glomeromycotina</taxon>
        <taxon>Glomeromycetes</taxon>
        <taxon>Glomerales</taxon>
        <taxon>Glomeraceae</taxon>
        <taxon>Glomus</taxon>
    </lineage>
</organism>